<dbReference type="PATRIC" id="fig|1423758.3.peg.874"/>
<name>I7IVS0_9LACO</name>
<reference evidence="1 2" key="1">
    <citation type="submission" date="2012-06" db="EMBL/GenBank/DDBJ databases">
        <title>Draft Genome Sequence of Lactobacillus hominis Strain CRBIP 24.179T, isolated from human intestine.</title>
        <authorList>
            <person name="Cousin S."/>
            <person name="Ma L."/>
            <person name="Bizet C."/>
            <person name="Loux V."/>
            <person name="Bouchier C."/>
            <person name="Clermont D."/>
            <person name="Creno S."/>
        </authorList>
    </citation>
    <scope>NUCLEOTIDE SEQUENCE [LARGE SCALE GENOMIC DNA]</scope>
    <source>
        <strain evidence="2">CRBIP 24.179T</strain>
    </source>
</reference>
<evidence type="ECO:0000313" key="2">
    <source>
        <dbReference type="Proteomes" id="UP000009320"/>
    </source>
</evidence>
<dbReference type="EMBL" id="CAKE01000011">
    <property type="protein sequence ID" value="CCI81928.1"/>
    <property type="molecule type" value="Genomic_DNA"/>
</dbReference>
<organism evidence="1 2">
    <name type="scientific">Lactobacillus hominis DSM 23910 = CRBIP 24.179</name>
    <dbReference type="NCBI Taxonomy" id="1423758"/>
    <lineage>
        <taxon>Bacteria</taxon>
        <taxon>Bacillati</taxon>
        <taxon>Bacillota</taxon>
        <taxon>Bacilli</taxon>
        <taxon>Lactobacillales</taxon>
        <taxon>Lactobacillaceae</taxon>
        <taxon>Lactobacillus</taxon>
    </lineage>
</organism>
<dbReference type="GeneID" id="82847159"/>
<sequence>MKLAKSIQAKINSYAKHAYHHFFDYNLDALTTYAQSPAKIIRILEHALFYREFVLITYQNGTTEIGQLVGRTSSGRFILRSHDHKMYHIIDLGDLFNIEVD</sequence>
<keyword evidence="2" id="KW-1185">Reference proteome</keyword>
<dbReference type="eggNOG" id="ENOG5030A6F">
    <property type="taxonomic scope" value="Bacteria"/>
</dbReference>
<dbReference type="OrthoDB" id="2325330at2"/>
<evidence type="ECO:0008006" key="3">
    <source>
        <dbReference type="Google" id="ProtNLM"/>
    </source>
</evidence>
<dbReference type="RefSeq" id="WP_008470866.1">
    <property type="nucleotide sequence ID" value="NZ_AYZP01000002.1"/>
</dbReference>
<gene>
    <name evidence="1" type="ORF">BN55_01075</name>
</gene>
<accession>I7IVS0</accession>
<dbReference type="Proteomes" id="UP000009320">
    <property type="component" value="Unassembled WGS sequence"/>
</dbReference>
<protein>
    <recommendedName>
        <fullName evidence="3">DUF2642 domain-containing protein</fullName>
    </recommendedName>
</protein>
<proteinExistence type="predicted"/>
<comment type="caution">
    <text evidence="1">The sequence shown here is derived from an EMBL/GenBank/DDBJ whole genome shotgun (WGS) entry which is preliminary data.</text>
</comment>
<dbReference type="STRING" id="1423758.FC41_GL000865"/>
<evidence type="ECO:0000313" key="1">
    <source>
        <dbReference type="EMBL" id="CCI81928.1"/>
    </source>
</evidence>
<dbReference type="AlphaFoldDB" id="I7IVS0"/>